<evidence type="ECO:0000313" key="4">
    <source>
        <dbReference type="EMBL" id="SMD01047.1"/>
    </source>
</evidence>
<feature type="compositionally biased region" description="Low complexity" evidence="2">
    <location>
        <begin position="142"/>
        <end position="152"/>
    </location>
</feature>
<dbReference type="InterPro" id="IPR021140">
    <property type="entry name" value="Inh/Omp19"/>
</dbReference>
<organism evidence="4 5">
    <name type="scientific">Fulvimarina manganoxydans</name>
    <dbReference type="NCBI Taxonomy" id="937218"/>
    <lineage>
        <taxon>Bacteria</taxon>
        <taxon>Pseudomonadati</taxon>
        <taxon>Pseudomonadota</taxon>
        <taxon>Alphaproteobacteria</taxon>
        <taxon>Hyphomicrobiales</taxon>
        <taxon>Aurantimonadaceae</taxon>
        <taxon>Fulvimarina</taxon>
    </lineage>
</organism>
<name>A0A1W2DUF9_9HYPH</name>
<dbReference type="Proteomes" id="UP000192656">
    <property type="component" value="Unassembled WGS sequence"/>
</dbReference>
<feature type="region of interest" description="Disordered" evidence="2">
    <location>
        <begin position="23"/>
        <end position="45"/>
    </location>
</feature>
<feature type="domain" description="Alkaline proteinase inhibitor/ Outer membrane lipoprotein Omp19" evidence="3">
    <location>
        <begin position="160"/>
        <end position="249"/>
    </location>
</feature>
<reference evidence="4 5" key="1">
    <citation type="submission" date="2017-04" db="EMBL/GenBank/DDBJ databases">
        <authorList>
            <person name="Afonso C.L."/>
            <person name="Miller P.J."/>
            <person name="Scott M.A."/>
            <person name="Spackman E."/>
            <person name="Goraichik I."/>
            <person name="Dimitrov K.M."/>
            <person name="Suarez D.L."/>
            <person name="Swayne D.E."/>
        </authorList>
    </citation>
    <scope>NUCLEOTIDE SEQUENCE [LARGE SCALE GENOMIC DNA]</scope>
    <source>
        <strain evidence="4 5">CGMCC 1.10972</strain>
    </source>
</reference>
<feature type="region of interest" description="Disordered" evidence="2">
    <location>
        <begin position="71"/>
        <end position="160"/>
    </location>
</feature>
<dbReference type="EMBL" id="FWXR01000018">
    <property type="protein sequence ID" value="SMD01047.1"/>
    <property type="molecule type" value="Genomic_DNA"/>
</dbReference>
<keyword evidence="5" id="KW-1185">Reference proteome</keyword>
<accession>A0A1W2DUF9</accession>
<feature type="compositionally biased region" description="Polar residues" evidence="2">
    <location>
        <begin position="71"/>
        <end position="80"/>
    </location>
</feature>
<dbReference type="InterPro" id="IPR016085">
    <property type="entry name" value="Protease_inh_B-barrel_dom"/>
</dbReference>
<protein>
    <submittedName>
        <fullName evidence="4">Protease inhibitor Inh</fullName>
    </submittedName>
</protein>
<dbReference type="Gene3D" id="2.40.128.10">
    <property type="match status" value="1"/>
</dbReference>
<feature type="compositionally biased region" description="Pro residues" evidence="2">
    <location>
        <begin position="96"/>
        <end position="106"/>
    </location>
</feature>
<evidence type="ECO:0000256" key="2">
    <source>
        <dbReference type="SAM" id="MobiDB-lite"/>
    </source>
</evidence>
<gene>
    <name evidence="4" type="ORF">SAMN06297251_1188</name>
</gene>
<dbReference type="AlphaFoldDB" id="A0A1W2DUF9"/>
<dbReference type="STRING" id="937218.SAMN06297251_1188"/>
<keyword evidence="1" id="KW-0732">Signal</keyword>
<evidence type="ECO:0000256" key="1">
    <source>
        <dbReference type="ARBA" id="ARBA00022729"/>
    </source>
</evidence>
<sequence>MRVFVANWHMTVLRLPEDVRFTDRTGRKPRAQKAIQTPSDRGSIRPMTKLMTTGAVLTALLLAAGCSRSMPSFDSANSGPSPLAPQPTAQVAANQLPPPPPPPPPGQNQSMMGAPGTDPNNPNGMNTSPGGDTQMASLDPNQSGAGASSTPPAGGGQPLSRNKVLGAYKVTTAGGNCQIILSLTKWSGGYRAASRGCPGAVADVSAWDVSGNNVVLRNAGGSQVASLSSTGDARYDGQTSGGQAISLYR</sequence>
<evidence type="ECO:0000313" key="5">
    <source>
        <dbReference type="Proteomes" id="UP000192656"/>
    </source>
</evidence>
<dbReference type="GO" id="GO:0004866">
    <property type="term" value="F:endopeptidase inhibitor activity"/>
    <property type="evidence" value="ECO:0007669"/>
    <property type="project" value="InterPro"/>
</dbReference>
<feature type="compositionally biased region" description="Polar residues" evidence="2">
    <location>
        <begin position="118"/>
        <end position="141"/>
    </location>
</feature>
<evidence type="ECO:0000259" key="3">
    <source>
        <dbReference type="Pfam" id="PF02974"/>
    </source>
</evidence>
<dbReference type="Pfam" id="PF02974">
    <property type="entry name" value="Inh"/>
    <property type="match status" value="1"/>
</dbReference>
<proteinExistence type="predicted"/>
<dbReference type="SUPFAM" id="SSF50882">
    <property type="entry name" value="beta-Barrel protease inhibitors"/>
    <property type="match status" value="1"/>
</dbReference>